<name>A0A832DJN8_9BACT</name>
<keyword evidence="5 9" id="KW-0456">Lyase</keyword>
<evidence type="ECO:0000256" key="4">
    <source>
        <dbReference type="ARBA" id="ARBA00022975"/>
    </source>
</evidence>
<organism evidence="9">
    <name type="scientific">Ignavibacterium album</name>
    <dbReference type="NCBI Taxonomy" id="591197"/>
    <lineage>
        <taxon>Bacteria</taxon>
        <taxon>Pseudomonadati</taxon>
        <taxon>Ignavibacteriota</taxon>
        <taxon>Ignavibacteria</taxon>
        <taxon>Ignavibacteriales</taxon>
        <taxon>Ignavibacteriaceae</taxon>
        <taxon>Ignavibacterium</taxon>
    </lineage>
</organism>
<dbReference type="InterPro" id="IPR011995">
    <property type="entry name" value="OMPdecase_type-2"/>
</dbReference>
<comment type="catalytic activity">
    <reaction evidence="6">
        <text>orotidine 5'-phosphate + H(+) = UMP + CO2</text>
        <dbReference type="Rhea" id="RHEA:11596"/>
        <dbReference type="ChEBI" id="CHEBI:15378"/>
        <dbReference type="ChEBI" id="CHEBI:16526"/>
        <dbReference type="ChEBI" id="CHEBI:57538"/>
        <dbReference type="ChEBI" id="CHEBI:57865"/>
        <dbReference type="EC" id="4.1.1.23"/>
    </reaction>
</comment>
<reference evidence="9" key="1">
    <citation type="journal article" date="2020" name="mSystems">
        <title>Genome- and Community-Level Interaction Insights into Carbon Utilization and Element Cycling Functions of Hydrothermarchaeota in Hydrothermal Sediment.</title>
        <authorList>
            <person name="Zhou Z."/>
            <person name="Liu Y."/>
            <person name="Xu W."/>
            <person name="Pan J."/>
            <person name="Luo Z.H."/>
            <person name="Li M."/>
        </authorList>
    </citation>
    <scope>NUCLEOTIDE SEQUENCE [LARGE SCALE GENOMIC DNA]</scope>
    <source>
        <strain evidence="9">SpSt-500</strain>
    </source>
</reference>
<evidence type="ECO:0000256" key="6">
    <source>
        <dbReference type="ARBA" id="ARBA00049157"/>
    </source>
</evidence>
<comment type="pathway">
    <text evidence="1">Pyrimidine metabolism; UMP biosynthesis via de novo pathway; UMP from orotate: step 2/2.</text>
</comment>
<dbReference type="EC" id="4.1.1.23" evidence="7"/>
<dbReference type="GO" id="GO:0044205">
    <property type="term" value="P:'de novo' UMP biosynthetic process"/>
    <property type="evidence" value="ECO:0007669"/>
    <property type="project" value="UniProtKB-UniPathway"/>
</dbReference>
<evidence type="ECO:0000256" key="2">
    <source>
        <dbReference type="ARBA" id="ARBA00008847"/>
    </source>
</evidence>
<dbReference type="SMART" id="SM00934">
    <property type="entry name" value="OMPdecase"/>
    <property type="match status" value="1"/>
</dbReference>
<dbReference type="EMBL" id="DSVI01000019">
    <property type="protein sequence ID" value="HGT48677.1"/>
    <property type="molecule type" value="Genomic_DNA"/>
</dbReference>
<dbReference type="GO" id="GO:0004590">
    <property type="term" value="F:orotidine-5'-phosphate decarboxylase activity"/>
    <property type="evidence" value="ECO:0007669"/>
    <property type="project" value="UniProtKB-UniRule"/>
</dbReference>
<dbReference type="NCBIfam" id="TIGR02127">
    <property type="entry name" value="pyrF_sub2"/>
    <property type="match status" value="1"/>
</dbReference>
<comment type="caution">
    <text evidence="9">The sequence shown here is derived from an EMBL/GenBank/DDBJ whole genome shotgun (WGS) entry which is preliminary data.</text>
</comment>
<sequence>MKALEKLLNKNDELKFVCVGLDTDLTKIPKHLLSSEEPILEFNKSIIEATKQYAAAYKINFAFYEIFGARGFELIEKTLSFIPDDVLTIADAKRGDIGNTSEMYAKSVYEHFGFDSITLHPYMGKDSVQPFLEYSGKLNFILALTSNPGSTDFEKQILNDGSYIFQKVIKSVNDWNRNKNCGIVFGATNLDELITNLNSFNDLSVLLPGIGVQGGSFQDVIKIFSEHKRKNFLINISRGIIYLSDDKDFLSRTENEIRSLNEIARGFFK</sequence>
<accession>A0A832DJN8</accession>
<evidence type="ECO:0000256" key="7">
    <source>
        <dbReference type="NCBIfam" id="TIGR02127"/>
    </source>
</evidence>
<keyword evidence="4" id="KW-0665">Pyrimidine biosynthesis</keyword>
<evidence type="ECO:0000256" key="1">
    <source>
        <dbReference type="ARBA" id="ARBA00004861"/>
    </source>
</evidence>
<dbReference type="AlphaFoldDB" id="A0A832DJN8"/>
<dbReference type="UniPathway" id="UPA00070">
    <property type="reaction ID" value="UER00120"/>
</dbReference>
<evidence type="ECO:0000256" key="5">
    <source>
        <dbReference type="ARBA" id="ARBA00023239"/>
    </source>
</evidence>
<gene>
    <name evidence="9" type="primary">pyrF</name>
    <name evidence="9" type="ORF">ENS56_11620</name>
</gene>
<dbReference type="Pfam" id="PF00215">
    <property type="entry name" value="OMPdecase"/>
    <property type="match status" value="1"/>
</dbReference>
<dbReference type="PANTHER" id="PTHR43375">
    <property type="entry name" value="OROTIDINE 5'-PHOSPHATE DECARBOXYLASE"/>
    <property type="match status" value="1"/>
</dbReference>
<evidence type="ECO:0000256" key="3">
    <source>
        <dbReference type="ARBA" id="ARBA00022793"/>
    </source>
</evidence>
<dbReference type="GO" id="GO:0006207">
    <property type="term" value="P:'de novo' pyrimidine nucleobase biosynthetic process"/>
    <property type="evidence" value="ECO:0007669"/>
    <property type="project" value="InterPro"/>
</dbReference>
<proteinExistence type="inferred from homology"/>
<dbReference type="CDD" id="cd04725">
    <property type="entry name" value="OMP_decarboxylase_like"/>
    <property type="match status" value="1"/>
</dbReference>
<evidence type="ECO:0000259" key="8">
    <source>
        <dbReference type="SMART" id="SM00934"/>
    </source>
</evidence>
<feature type="domain" description="Orotidine 5'-phosphate decarboxylase" evidence="8">
    <location>
        <begin position="16"/>
        <end position="253"/>
    </location>
</feature>
<evidence type="ECO:0000313" key="9">
    <source>
        <dbReference type="EMBL" id="HGT48677.1"/>
    </source>
</evidence>
<keyword evidence="3" id="KW-0210">Decarboxylase</keyword>
<protein>
    <recommendedName>
        <fullName evidence="7">Orotidine-5'-phosphate decarboxylase</fullName>
        <ecNumber evidence="7">4.1.1.23</ecNumber>
    </recommendedName>
</protein>
<dbReference type="InterPro" id="IPR011060">
    <property type="entry name" value="RibuloseP-bd_barrel"/>
</dbReference>
<dbReference type="SUPFAM" id="SSF51366">
    <property type="entry name" value="Ribulose-phoshate binding barrel"/>
    <property type="match status" value="1"/>
</dbReference>
<dbReference type="Gene3D" id="3.20.20.70">
    <property type="entry name" value="Aldolase class I"/>
    <property type="match status" value="1"/>
</dbReference>
<comment type="similarity">
    <text evidence="2">Belongs to the OMP decarboxylase family. Type 2 subfamily.</text>
</comment>
<dbReference type="InterPro" id="IPR001754">
    <property type="entry name" value="OMPdeCOase_dom"/>
</dbReference>
<dbReference type="InterPro" id="IPR013785">
    <property type="entry name" value="Aldolase_TIM"/>
</dbReference>
<dbReference type="PANTHER" id="PTHR43375:SF1">
    <property type="entry name" value="OROTIDINE 5'-PHOSPHATE DECARBOXYLASE"/>
    <property type="match status" value="1"/>
</dbReference>